<dbReference type="Proteomes" id="UP000724672">
    <property type="component" value="Unassembled WGS sequence"/>
</dbReference>
<dbReference type="Gene3D" id="3.30.1330.60">
    <property type="entry name" value="OmpA-like domain"/>
    <property type="match status" value="1"/>
</dbReference>
<evidence type="ECO:0000256" key="2">
    <source>
        <dbReference type="ARBA" id="ARBA00008914"/>
    </source>
</evidence>
<evidence type="ECO:0000256" key="1">
    <source>
        <dbReference type="ARBA" id="ARBA00004162"/>
    </source>
</evidence>
<keyword evidence="4" id="KW-0812">Transmembrane</keyword>
<evidence type="ECO:0000313" key="9">
    <source>
        <dbReference type="EMBL" id="MBS4539853.1"/>
    </source>
</evidence>
<evidence type="ECO:0000313" key="10">
    <source>
        <dbReference type="Proteomes" id="UP000724672"/>
    </source>
</evidence>
<dbReference type="AlphaFoldDB" id="A0A942UVJ6"/>
<protein>
    <submittedName>
        <fullName evidence="9">OmpA family protein</fullName>
    </submittedName>
</protein>
<dbReference type="Pfam" id="PF13677">
    <property type="entry name" value="MotB_plug"/>
    <property type="match status" value="1"/>
</dbReference>
<evidence type="ECO:0000256" key="3">
    <source>
        <dbReference type="ARBA" id="ARBA00022475"/>
    </source>
</evidence>
<dbReference type="InterPro" id="IPR050330">
    <property type="entry name" value="Bact_OuterMem_StrucFunc"/>
</dbReference>
<organism evidence="9 10">
    <name type="scientific">Anaeromonas frigoriresistens</name>
    <dbReference type="NCBI Taxonomy" id="2683708"/>
    <lineage>
        <taxon>Bacteria</taxon>
        <taxon>Bacillati</taxon>
        <taxon>Bacillota</taxon>
        <taxon>Tissierellia</taxon>
        <taxon>Tissierellales</taxon>
        <taxon>Thermohalobacteraceae</taxon>
        <taxon>Anaeromonas</taxon>
    </lineage>
</organism>
<keyword evidence="5" id="KW-1133">Transmembrane helix</keyword>
<name>A0A942UVJ6_9FIRM</name>
<dbReference type="Pfam" id="PF00691">
    <property type="entry name" value="OmpA"/>
    <property type="match status" value="1"/>
</dbReference>
<dbReference type="CDD" id="cd07185">
    <property type="entry name" value="OmpA_C-like"/>
    <property type="match status" value="1"/>
</dbReference>
<evidence type="ECO:0000256" key="4">
    <source>
        <dbReference type="ARBA" id="ARBA00022692"/>
    </source>
</evidence>
<dbReference type="SUPFAM" id="SSF103088">
    <property type="entry name" value="OmpA-like"/>
    <property type="match status" value="1"/>
</dbReference>
<dbReference type="InterPro" id="IPR025713">
    <property type="entry name" value="MotB-like_N_dom"/>
</dbReference>
<dbReference type="InterPro" id="IPR036737">
    <property type="entry name" value="OmpA-like_sf"/>
</dbReference>
<reference evidence="9" key="1">
    <citation type="submission" date="2019-12" db="EMBL/GenBank/DDBJ databases">
        <title>Clostridiaceae gen. nov. sp. nov., isolated from sediment in Xinjiang, China.</title>
        <authorList>
            <person name="Zhang R."/>
        </authorList>
    </citation>
    <scope>NUCLEOTIDE SEQUENCE</scope>
    <source>
        <strain evidence="9">D2Q-11</strain>
    </source>
</reference>
<keyword evidence="6 7" id="KW-0472">Membrane</keyword>
<dbReference type="PANTHER" id="PTHR30329">
    <property type="entry name" value="STATOR ELEMENT OF FLAGELLAR MOTOR COMPLEX"/>
    <property type="match status" value="1"/>
</dbReference>
<dbReference type="GO" id="GO:0005886">
    <property type="term" value="C:plasma membrane"/>
    <property type="evidence" value="ECO:0007669"/>
    <property type="project" value="UniProtKB-SubCell"/>
</dbReference>
<feature type="domain" description="OmpA-like" evidence="8">
    <location>
        <begin position="113"/>
        <end position="237"/>
    </location>
</feature>
<gene>
    <name evidence="9" type="ORF">GOQ27_15365</name>
</gene>
<dbReference type="RefSeq" id="WP_203367764.1">
    <property type="nucleotide sequence ID" value="NZ_WSFT01000053.1"/>
</dbReference>
<dbReference type="InterPro" id="IPR006665">
    <property type="entry name" value="OmpA-like"/>
</dbReference>
<comment type="similarity">
    <text evidence="2">Belongs to the MotB family.</text>
</comment>
<comment type="subcellular location">
    <subcellularLocation>
        <location evidence="1">Cell membrane</location>
        <topology evidence="1">Single-pass membrane protein</topology>
    </subcellularLocation>
</comment>
<evidence type="ECO:0000256" key="6">
    <source>
        <dbReference type="ARBA" id="ARBA00023136"/>
    </source>
</evidence>
<accession>A0A942UVJ6</accession>
<evidence type="ECO:0000256" key="7">
    <source>
        <dbReference type="PROSITE-ProRule" id="PRU00473"/>
    </source>
</evidence>
<sequence>MRRIKKNDNSQQAGWLATYADMVTLLLCFFVLLFSFSTIDAQKFQEIMNSFQGNLGVLEGGKTLDQNEYVEPEVSKESIDSEDMKDFAKIEKYLEDYSKENNLQNKIEIQYNERGLVIRTKDNIFFDSGKAKIKDDALQLLLYIGQILNSEELLEKQIKVEGHTDNVIMNSDEFPSNWELSVIRATNVLRLLIEDTKISPNRISASGYGEFRPIAPNDTEANKAKNRRVDIVILKSGVID</sequence>
<keyword evidence="10" id="KW-1185">Reference proteome</keyword>
<keyword evidence="3" id="KW-1003">Cell membrane</keyword>
<proteinExistence type="inferred from homology"/>
<dbReference type="EMBL" id="WSFT01000053">
    <property type="protein sequence ID" value="MBS4539853.1"/>
    <property type="molecule type" value="Genomic_DNA"/>
</dbReference>
<evidence type="ECO:0000256" key="5">
    <source>
        <dbReference type="ARBA" id="ARBA00022989"/>
    </source>
</evidence>
<comment type="caution">
    <text evidence="9">The sequence shown here is derived from an EMBL/GenBank/DDBJ whole genome shotgun (WGS) entry which is preliminary data.</text>
</comment>
<evidence type="ECO:0000259" key="8">
    <source>
        <dbReference type="PROSITE" id="PS51123"/>
    </source>
</evidence>
<dbReference type="PROSITE" id="PS51123">
    <property type="entry name" value="OMPA_2"/>
    <property type="match status" value="1"/>
</dbReference>
<dbReference type="PANTHER" id="PTHR30329:SF21">
    <property type="entry name" value="LIPOPROTEIN YIAD-RELATED"/>
    <property type="match status" value="1"/>
</dbReference>